<reference evidence="3 5" key="2">
    <citation type="submission" date="2018-01" db="EMBL/GenBank/DDBJ databases">
        <title>Complete genome sequence of G25-42.</title>
        <authorList>
            <person name="Zheng Z."/>
            <person name="Sun M."/>
        </authorList>
    </citation>
    <scope>NUCLEOTIDE SEQUENCE [LARGE SCALE GENOMIC DNA]</scope>
    <source>
        <strain evidence="3 5">G25-42</strain>
    </source>
</reference>
<accession>A0A0B5VZB2</accession>
<gene>
    <name evidence="1" type="ORF">BF38_3665</name>
    <name evidence="3" type="ORF">BM74_06795</name>
    <name evidence="2" type="ORF">FOC89_26065</name>
</gene>
<dbReference type="EMBL" id="CP009335">
    <property type="protein sequence ID" value="AJG74953.1"/>
    <property type="molecule type" value="Genomic_DNA"/>
</dbReference>
<evidence type="ECO:0000313" key="2">
    <source>
        <dbReference type="EMBL" id="QKH27260.1"/>
    </source>
</evidence>
<dbReference type="Proteomes" id="UP000031876">
    <property type="component" value="Chromosome"/>
</dbReference>
<sequence length="66" mass="7446">MTNKVKIVTHSGGVLEVKLEDGKLTDFIQWIEQESSSVFPISVNDKKTIYLTSVSVELFSVDKEEK</sequence>
<reference evidence="2 6" key="3">
    <citation type="submission" date="2020-05" db="EMBL/GenBank/DDBJ databases">
        <title>FDA dAtabase for Regulatory Grade micrObial Sequences (FDA-ARGOS): Supporting development and validation of Infectious Disease Dx tests.</title>
        <authorList>
            <person name="Nelson B."/>
            <person name="Plummer A."/>
            <person name="Tallon L."/>
            <person name="Sadzewicz L."/>
            <person name="Zhao X."/>
            <person name="Vavikolanu K."/>
            <person name="Mehta A."/>
            <person name="Aluvathingal J."/>
            <person name="Nadendla S."/>
            <person name="Myers T."/>
            <person name="Yan Y."/>
            <person name="Sichtig H."/>
        </authorList>
    </citation>
    <scope>NUCLEOTIDE SEQUENCE [LARGE SCALE GENOMIC DNA]</scope>
    <source>
        <strain evidence="2 6">FDAARGOS_795</strain>
    </source>
</reference>
<dbReference type="AlphaFoldDB" id="A0A0B5VZB2"/>
<proteinExistence type="predicted"/>
<evidence type="ECO:0000313" key="3">
    <source>
        <dbReference type="EMBL" id="RVU64930.1"/>
    </source>
</evidence>
<dbReference type="EMBL" id="CP053980">
    <property type="protein sequence ID" value="QKH27260.1"/>
    <property type="molecule type" value="Genomic_DNA"/>
</dbReference>
<dbReference type="KEGG" id="btw:BF38_3665"/>
<evidence type="ECO:0000313" key="1">
    <source>
        <dbReference type="EMBL" id="AJG74953.1"/>
    </source>
</evidence>
<evidence type="ECO:0000313" key="6">
    <source>
        <dbReference type="Proteomes" id="UP000501107"/>
    </source>
</evidence>
<dbReference type="Proteomes" id="UP000286687">
    <property type="component" value="Unassembled WGS sequence"/>
</dbReference>
<organism evidence="3 5">
    <name type="scientific">Bacillus thuringiensis</name>
    <dbReference type="NCBI Taxonomy" id="1428"/>
    <lineage>
        <taxon>Bacteria</taxon>
        <taxon>Bacillati</taxon>
        <taxon>Bacillota</taxon>
        <taxon>Bacilli</taxon>
        <taxon>Bacillales</taxon>
        <taxon>Bacillaceae</taxon>
        <taxon>Bacillus</taxon>
        <taxon>Bacillus cereus group</taxon>
    </lineage>
</organism>
<dbReference type="RefSeq" id="WP_000182715.1">
    <property type="nucleotide sequence ID" value="NZ_CP009335.1"/>
</dbReference>
<name>A0A0B5VZB2_BACTU</name>
<dbReference type="Proteomes" id="UP000501107">
    <property type="component" value="Chromosome"/>
</dbReference>
<evidence type="ECO:0000313" key="4">
    <source>
        <dbReference type="Proteomes" id="UP000031876"/>
    </source>
</evidence>
<evidence type="ECO:0000313" key="5">
    <source>
        <dbReference type="Proteomes" id="UP000286687"/>
    </source>
</evidence>
<protein>
    <submittedName>
        <fullName evidence="3">Uncharacterized protein</fullName>
    </submittedName>
</protein>
<reference evidence="1 4" key="1">
    <citation type="journal article" date="2015" name="Genome Announc.">
        <title>Complete genome sequences for 35 biothreat assay-relevant bacillus species.</title>
        <authorList>
            <person name="Johnson S.L."/>
            <person name="Daligault H.E."/>
            <person name="Davenport K.W."/>
            <person name="Jaissle J."/>
            <person name="Frey K.G."/>
            <person name="Ladner J.T."/>
            <person name="Broomall S.M."/>
            <person name="Bishop-Lilly K.A."/>
            <person name="Bruce D.C."/>
            <person name="Gibbons H.S."/>
            <person name="Coyne S.R."/>
            <person name="Lo C.C."/>
            <person name="Meincke L."/>
            <person name="Munk A.C."/>
            <person name="Koroleva G.I."/>
            <person name="Rosenzweig C.N."/>
            <person name="Palacios G.F."/>
            <person name="Redden C.L."/>
            <person name="Minogue T.D."/>
            <person name="Chain P.S."/>
        </authorList>
    </citation>
    <scope>NUCLEOTIDE SEQUENCE [LARGE SCALE GENOMIC DNA]</scope>
    <source>
        <strain evidence="1 4">HD1011</strain>
    </source>
</reference>
<dbReference type="EMBL" id="LDER01000117">
    <property type="protein sequence ID" value="RVU64930.1"/>
    <property type="molecule type" value="Genomic_DNA"/>
</dbReference>